<name>A0A5D0TQQ6_9ACTN</name>
<evidence type="ECO:0000313" key="1">
    <source>
        <dbReference type="EMBL" id="TYC08641.1"/>
    </source>
</evidence>
<proteinExistence type="predicted"/>
<dbReference type="EMBL" id="VSFF01000016">
    <property type="protein sequence ID" value="TYC08641.1"/>
    <property type="molecule type" value="Genomic_DNA"/>
</dbReference>
<gene>
    <name evidence="1" type="ORF">FXF65_37780</name>
</gene>
<comment type="caution">
    <text evidence="1">The sequence shown here is derived from an EMBL/GenBank/DDBJ whole genome shotgun (WGS) entry which is preliminary data.</text>
</comment>
<sequence>MTMLGLPQFPPRPQGTGPVRFTDGHHFVSDPDADIGRIAEEVMAPLSVIVQVTKRCDSDCNFCSETLQLPDPSLQELESAAANLAGVRRVFLSGVSCYCDVTWSTSSDCSPTSSSDCSPTPVEVGGDLVDMFVRADAKERYGVDLG</sequence>
<dbReference type="RefSeq" id="WP_148354980.1">
    <property type="nucleotide sequence ID" value="NZ_JBHSBF010000002.1"/>
</dbReference>
<evidence type="ECO:0008006" key="3">
    <source>
        <dbReference type="Google" id="ProtNLM"/>
    </source>
</evidence>
<dbReference type="Proteomes" id="UP000322634">
    <property type="component" value="Unassembled WGS sequence"/>
</dbReference>
<organism evidence="1 2">
    <name type="scientific">Actinomadura syzygii</name>
    <dbReference type="NCBI Taxonomy" id="1427538"/>
    <lineage>
        <taxon>Bacteria</taxon>
        <taxon>Bacillati</taxon>
        <taxon>Actinomycetota</taxon>
        <taxon>Actinomycetes</taxon>
        <taxon>Streptosporangiales</taxon>
        <taxon>Thermomonosporaceae</taxon>
        <taxon>Actinomadura</taxon>
    </lineage>
</organism>
<dbReference type="OrthoDB" id="9782387at2"/>
<reference evidence="1 2" key="1">
    <citation type="submission" date="2019-08" db="EMBL/GenBank/DDBJ databases">
        <title>Actinomadura sp. nov. CYP1-5 isolated from mountain soil.</title>
        <authorList>
            <person name="Songsumanus A."/>
            <person name="Kuncharoen N."/>
            <person name="Kudo T."/>
            <person name="Yuki M."/>
            <person name="Igarashi Y."/>
            <person name="Tanasupawat S."/>
        </authorList>
    </citation>
    <scope>NUCLEOTIDE SEQUENCE [LARGE SCALE GENOMIC DNA]</scope>
    <source>
        <strain evidence="1 2">GKU157</strain>
    </source>
</reference>
<protein>
    <recommendedName>
        <fullName evidence="3">Radical SAM protein</fullName>
    </recommendedName>
</protein>
<accession>A0A5D0TQQ6</accession>
<evidence type="ECO:0000313" key="2">
    <source>
        <dbReference type="Proteomes" id="UP000322634"/>
    </source>
</evidence>
<keyword evidence="2" id="KW-1185">Reference proteome</keyword>
<dbReference type="AlphaFoldDB" id="A0A5D0TQQ6"/>